<dbReference type="SUPFAM" id="SSF54495">
    <property type="entry name" value="UBC-like"/>
    <property type="match status" value="1"/>
</dbReference>
<dbReference type="EMBL" id="MN738947">
    <property type="protein sequence ID" value="QHT32741.1"/>
    <property type="molecule type" value="Genomic_DNA"/>
</dbReference>
<evidence type="ECO:0008006" key="2">
    <source>
        <dbReference type="Google" id="ProtNLM"/>
    </source>
</evidence>
<sequence length="158" mass="18373">MNTCIVKRLANELKTELTLNYDKISVIYGTNSTSVNINNVTFILSNSYPFSPPSIFINTFSNNISYYQFMISSSPRINRITRTLNNNTCMCCTTITCKNNWMPAYDLKKLMTEIEKIKQIKQKTKYIMMTEIVCNDFSYRIHDNVNADIEHVILGFLY</sequence>
<protein>
    <recommendedName>
        <fullName evidence="2">UBC core domain-containing protein</fullName>
    </recommendedName>
</protein>
<name>A0A6C0EVM1_9ZZZZ</name>
<reference evidence="1" key="1">
    <citation type="journal article" date="2020" name="Nature">
        <title>Giant virus diversity and host interactions through global metagenomics.</title>
        <authorList>
            <person name="Schulz F."/>
            <person name="Roux S."/>
            <person name="Paez-Espino D."/>
            <person name="Jungbluth S."/>
            <person name="Walsh D.A."/>
            <person name="Denef V.J."/>
            <person name="McMahon K.D."/>
            <person name="Konstantinidis K.T."/>
            <person name="Eloe-Fadrosh E.A."/>
            <person name="Kyrpides N.C."/>
            <person name="Woyke T."/>
        </authorList>
    </citation>
    <scope>NUCLEOTIDE SEQUENCE</scope>
    <source>
        <strain evidence="1">GVMAG-M-3300009161-30</strain>
    </source>
</reference>
<dbReference type="Gene3D" id="3.10.110.10">
    <property type="entry name" value="Ubiquitin Conjugating Enzyme"/>
    <property type="match status" value="1"/>
</dbReference>
<dbReference type="InterPro" id="IPR016135">
    <property type="entry name" value="UBQ-conjugating_enzyme/RWD"/>
</dbReference>
<organism evidence="1">
    <name type="scientific">viral metagenome</name>
    <dbReference type="NCBI Taxonomy" id="1070528"/>
    <lineage>
        <taxon>unclassified sequences</taxon>
        <taxon>metagenomes</taxon>
        <taxon>organismal metagenomes</taxon>
    </lineage>
</organism>
<accession>A0A6C0EVM1</accession>
<proteinExistence type="predicted"/>
<dbReference type="AlphaFoldDB" id="A0A6C0EVM1"/>
<evidence type="ECO:0000313" key="1">
    <source>
        <dbReference type="EMBL" id="QHT32741.1"/>
    </source>
</evidence>